<dbReference type="RefSeq" id="WP_182801072.1">
    <property type="nucleotide sequence ID" value="NZ_CP060007.1"/>
</dbReference>
<dbReference type="KEGG" id="lacs:H4075_11935"/>
<dbReference type="PANTHER" id="PTHR34595:SF7">
    <property type="entry name" value="SLL1039 PROTEIN"/>
    <property type="match status" value="1"/>
</dbReference>
<dbReference type="EMBL" id="CP060007">
    <property type="protein sequence ID" value="QNA42806.1"/>
    <property type="molecule type" value="Genomic_DNA"/>
</dbReference>
<accession>A0A7G5XBF3</accession>
<proteinExistence type="predicted"/>
<dbReference type="AlphaFoldDB" id="A0A7G5XBF3"/>
<keyword evidence="3" id="KW-1185">Reference proteome</keyword>
<organism evidence="2 3">
    <name type="scientific">Lacibacter sediminis</name>
    <dbReference type="NCBI Taxonomy" id="2760713"/>
    <lineage>
        <taxon>Bacteria</taxon>
        <taxon>Pseudomonadati</taxon>
        <taxon>Bacteroidota</taxon>
        <taxon>Chitinophagia</taxon>
        <taxon>Chitinophagales</taxon>
        <taxon>Chitinophagaceae</taxon>
        <taxon>Lacibacter</taxon>
    </lineage>
</organism>
<name>A0A7G5XBF3_9BACT</name>
<dbReference type="Pfam" id="PF04168">
    <property type="entry name" value="Alpha-E"/>
    <property type="match status" value="1"/>
</dbReference>
<reference evidence="3" key="1">
    <citation type="submission" date="2020-08" db="EMBL/GenBank/DDBJ databases">
        <title>Lacibacter sp. S13-6-6 genome sequencing.</title>
        <authorList>
            <person name="Jin L."/>
        </authorList>
    </citation>
    <scope>NUCLEOTIDE SEQUENCE [LARGE SCALE GENOMIC DNA]</scope>
    <source>
        <strain evidence="3">S13-6-6</strain>
    </source>
</reference>
<dbReference type="PANTHER" id="PTHR34595">
    <property type="entry name" value="BLR5612 PROTEIN"/>
    <property type="match status" value="1"/>
</dbReference>
<protein>
    <submittedName>
        <fullName evidence="2">Alpha-E domain-containing protein</fullName>
    </submittedName>
</protein>
<dbReference type="InterPro" id="IPR051680">
    <property type="entry name" value="ATP-dep_Glu-Cys_Ligase-2"/>
</dbReference>
<dbReference type="InterPro" id="IPR007296">
    <property type="entry name" value="DUF403"/>
</dbReference>
<gene>
    <name evidence="2" type="ORF">H4075_11935</name>
</gene>
<feature type="domain" description="DUF403" evidence="1">
    <location>
        <begin position="1"/>
        <end position="310"/>
    </location>
</feature>
<evidence type="ECO:0000313" key="3">
    <source>
        <dbReference type="Proteomes" id="UP000515344"/>
    </source>
</evidence>
<evidence type="ECO:0000259" key="1">
    <source>
        <dbReference type="Pfam" id="PF04168"/>
    </source>
</evidence>
<evidence type="ECO:0000313" key="2">
    <source>
        <dbReference type="EMBL" id="QNA42806.1"/>
    </source>
</evidence>
<dbReference type="Proteomes" id="UP000515344">
    <property type="component" value="Chromosome"/>
</dbReference>
<sequence length="313" mass="36559">MLSRVADSMFWMNRYMERAEGLLRVLLTNYVLSLDKGPYGVHSWRPVLETFGNLSDEEMKQIEYSSANTLQYLILSRANSNSLRSIINKARENARGMQDHITKEVWEEVNLMYHTVNQPGLEKKLSGAEALPSIDKLLKLSLTYVGVIDTTMPRGMGWNFMNIGRLIERAVLTADITYKQFEQIKFDLDDHKDILYWRNLLLSLSGYELHMKNYQGSATNMNVLHQAIFNHHFPRSAVYSLSRTEKYLTEVLEENEPPQKQMIYREFGRIYSRVKFADESSIKQITLQRFLQDTKQDLLKFSHVLGQQFFSYA</sequence>